<gene>
    <name evidence="4" type="ORF">GCK72_003268</name>
</gene>
<protein>
    <recommendedName>
        <fullName evidence="6">VWFA domain-containing protein</fullName>
    </recommendedName>
</protein>
<dbReference type="GO" id="GO:0045087">
    <property type="term" value="P:innate immune response"/>
    <property type="evidence" value="ECO:0007669"/>
    <property type="project" value="TreeGrafter"/>
</dbReference>
<evidence type="ECO:0000259" key="2">
    <source>
        <dbReference type="PROSITE" id="PS50041"/>
    </source>
</evidence>
<feature type="signal peptide" evidence="1">
    <location>
        <begin position="1"/>
        <end position="18"/>
    </location>
</feature>
<dbReference type="CDD" id="cd00037">
    <property type="entry name" value="CLECT"/>
    <property type="match status" value="1"/>
</dbReference>
<dbReference type="KEGG" id="crq:GCK72_003268"/>
<dbReference type="InterPro" id="IPR016186">
    <property type="entry name" value="C-type_lectin-like/link_sf"/>
</dbReference>
<feature type="domain" description="VWFA" evidence="3">
    <location>
        <begin position="33"/>
        <end position="217"/>
    </location>
</feature>
<dbReference type="InterPro" id="IPR016187">
    <property type="entry name" value="CTDL_fold"/>
</dbReference>
<dbReference type="InterPro" id="IPR002035">
    <property type="entry name" value="VWF_A"/>
</dbReference>
<dbReference type="InterPro" id="IPR036465">
    <property type="entry name" value="vWFA_dom_sf"/>
</dbReference>
<dbReference type="Pfam" id="PF00092">
    <property type="entry name" value="VWA"/>
    <property type="match status" value="1"/>
</dbReference>
<dbReference type="SUPFAM" id="SSF53300">
    <property type="entry name" value="vWA-like"/>
    <property type="match status" value="1"/>
</dbReference>
<accession>A0A6A5HYP7</accession>
<dbReference type="Proteomes" id="UP000483820">
    <property type="component" value="Chromosome I"/>
</dbReference>
<dbReference type="SMART" id="SM00034">
    <property type="entry name" value="CLECT"/>
    <property type="match status" value="1"/>
</dbReference>
<evidence type="ECO:0000256" key="1">
    <source>
        <dbReference type="SAM" id="SignalP"/>
    </source>
</evidence>
<dbReference type="InterPro" id="IPR001304">
    <property type="entry name" value="C-type_lectin-like"/>
</dbReference>
<feature type="domain" description="C-type lectin" evidence="2">
    <location>
        <begin position="237"/>
        <end position="366"/>
    </location>
</feature>
<dbReference type="GeneID" id="9801897"/>
<dbReference type="PROSITE" id="PS50234">
    <property type="entry name" value="VWFA"/>
    <property type="match status" value="1"/>
</dbReference>
<dbReference type="AlphaFoldDB" id="A0A6A5HYP7"/>
<sequence>MKLLYVLVFLIGASVCSAKKEECDGNVGDLWLDVVVVVDNSQRVNEESFVPNIQNSISNIFLGVSIPHTRVGFVTYNSVATVNADLNKFQSYDDLMQGVYNSFNWGNLSPENTSFIATGLTSAAKLLQHQGSDYGRVNYPKVIILYASAYNGTGSLDPLPIANTLIASRITIITIALDTDHNGVIQKQLVSISSFNSAFDLDPDSPGPVQGALINANCFCPHGWLQLYDTYITGSRKYATCFSFFDSPTSWNTAKLACRNLWPGNSYLAMEDNALKHNYILEVTRNDQSFQQPPLQYHIGLKMYHGNWIWDQPYGLPQQYLDWNDWMPNYPVVSSSMTAVMNVQNSTSSGWQNIDPIKVSAGYVCEAVACSVNNFCDANWNTKNQT</sequence>
<dbReference type="PANTHER" id="PTHR31024">
    <property type="entry name" value="C-TYPE LECTIN"/>
    <property type="match status" value="1"/>
</dbReference>
<dbReference type="Gene3D" id="3.10.100.10">
    <property type="entry name" value="Mannose-Binding Protein A, subunit A"/>
    <property type="match status" value="1"/>
</dbReference>
<dbReference type="EMBL" id="WUAV01000001">
    <property type="protein sequence ID" value="KAF1771442.1"/>
    <property type="molecule type" value="Genomic_DNA"/>
</dbReference>
<name>A0A6A5HYP7_CAERE</name>
<keyword evidence="1" id="KW-0732">Signal</keyword>
<dbReference type="Gene3D" id="3.40.50.410">
    <property type="entry name" value="von Willebrand factor, type A domain"/>
    <property type="match status" value="1"/>
</dbReference>
<dbReference type="SMART" id="SM00327">
    <property type="entry name" value="VWA"/>
    <property type="match status" value="1"/>
</dbReference>
<comment type="caution">
    <text evidence="4">The sequence shown here is derived from an EMBL/GenBank/DDBJ whole genome shotgun (WGS) entry which is preliminary data.</text>
</comment>
<dbReference type="PROSITE" id="PS50041">
    <property type="entry name" value="C_TYPE_LECTIN_2"/>
    <property type="match status" value="1"/>
</dbReference>
<dbReference type="CTD" id="9801897"/>
<proteinExistence type="predicted"/>
<evidence type="ECO:0000313" key="5">
    <source>
        <dbReference type="Proteomes" id="UP000483820"/>
    </source>
</evidence>
<reference evidence="4 5" key="1">
    <citation type="submission" date="2019-12" db="EMBL/GenBank/DDBJ databases">
        <title>Chromosome-level assembly of the Caenorhabditis remanei genome.</title>
        <authorList>
            <person name="Teterina A.A."/>
            <person name="Willis J.H."/>
            <person name="Phillips P.C."/>
        </authorList>
    </citation>
    <scope>NUCLEOTIDE SEQUENCE [LARGE SCALE GENOMIC DNA]</scope>
    <source>
        <strain evidence="4 5">PX506</strain>
        <tissue evidence="4">Whole organism</tissue>
    </source>
</reference>
<dbReference type="PANTHER" id="PTHR31024:SF6">
    <property type="entry name" value="VWFA DOMAIN-CONTAINING PROTEIN"/>
    <property type="match status" value="1"/>
</dbReference>
<organism evidence="4 5">
    <name type="scientific">Caenorhabditis remanei</name>
    <name type="common">Caenorhabditis vulgaris</name>
    <dbReference type="NCBI Taxonomy" id="31234"/>
    <lineage>
        <taxon>Eukaryota</taxon>
        <taxon>Metazoa</taxon>
        <taxon>Ecdysozoa</taxon>
        <taxon>Nematoda</taxon>
        <taxon>Chromadorea</taxon>
        <taxon>Rhabditida</taxon>
        <taxon>Rhabditina</taxon>
        <taxon>Rhabditomorpha</taxon>
        <taxon>Rhabditoidea</taxon>
        <taxon>Rhabditidae</taxon>
        <taxon>Peloderinae</taxon>
        <taxon>Caenorhabditis</taxon>
    </lineage>
</organism>
<evidence type="ECO:0008006" key="6">
    <source>
        <dbReference type="Google" id="ProtNLM"/>
    </source>
</evidence>
<evidence type="ECO:0000259" key="3">
    <source>
        <dbReference type="PROSITE" id="PS50234"/>
    </source>
</evidence>
<feature type="chain" id="PRO_5025399970" description="VWFA domain-containing protein" evidence="1">
    <location>
        <begin position="19"/>
        <end position="386"/>
    </location>
</feature>
<evidence type="ECO:0000313" key="4">
    <source>
        <dbReference type="EMBL" id="KAF1771442.1"/>
    </source>
</evidence>
<dbReference type="SUPFAM" id="SSF56436">
    <property type="entry name" value="C-type lectin-like"/>
    <property type="match status" value="1"/>
</dbReference>
<dbReference type="RefSeq" id="XP_053592576.1">
    <property type="nucleotide sequence ID" value="XM_053723931.1"/>
</dbReference>